<sequence>MADPFSVASGAVGVVSLGLTVCDGLISYFSALKGQNQFLSSLSERAEDLNKSLRLLNQALPPLRTRTPDVARQIEQSLAECESGILALQNKVAAFQRVHGPSLKRYSLHHAARKAIFPFKKDALVELSGTIDSLQQNLETVLAIASLYATSLPLSIREATSNQLNIQNVVNDKVDAVINLSNGIRADFHNASQDISSLRNDFSAFRGDLGMLKSTLDPGLQAVMQRIDHLSGQVAMMQLSPATSGGTFQSMVRMYSSNFRRSYL</sequence>
<dbReference type="RefSeq" id="XP_007757301.1">
    <property type="nucleotide sequence ID" value="XM_007759111.1"/>
</dbReference>
<accession>W9VZ59</accession>
<evidence type="ECO:0000313" key="2">
    <source>
        <dbReference type="Proteomes" id="UP000019473"/>
    </source>
</evidence>
<dbReference type="EMBL" id="AMGW01000003">
    <property type="protein sequence ID" value="EXJ60948.1"/>
    <property type="molecule type" value="Genomic_DNA"/>
</dbReference>
<dbReference type="GeneID" id="19179686"/>
<evidence type="ECO:0008006" key="3">
    <source>
        <dbReference type="Google" id="ProtNLM"/>
    </source>
</evidence>
<evidence type="ECO:0000313" key="1">
    <source>
        <dbReference type="EMBL" id="EXJ60948.1"/>
    </source>
</evidence>
<dbReference type="HOGENOM" id="CLU_090036_0_0_1"/>
<gene>
    <name evidence="1" type="ORF">A1O7_05101</name>
</gene>
<dbReference type="OrthoDB" id="4158939at2759"/>
<comment type="caution">
    <text evidence="1">The sequence shown here is derived from an EMBL/GenBank/DDBJ whole genome shotgun (WGS) entry which is preliminary data.</text>
</comment>
<dbReference type="eggNOG" id="ENOG502T597">
    <property type="taxonomic scope" value="Eukaryota"/>
</dbReference>
<reference evidence="1 2" key="1">
    <citation type="submission" date="2013-03" db="EMBL/GenBank/DDBJ databases">
        <title>The Genome Sequence of Cladophialophora yegresii CBS 114405.</title>
        <authorList>
            <consortium name="The Broad Institute Genomics Platform"/>
            <person name="Cuomo C."/>
            <person name="de Hoog S."/>
            <person name="Gorbushina A."/>
            <person name="Walker B."/>
            <person name="Young S.K."/>
            <person name="Zeng Q."/>
            <person name="Gargeya S."/>
            <person name="Fitzgerald M."/>
            <person name="Haas B."/>
            <person name="Abouelleil A."/>
            <person name="Allen A.W."/>
            <person name="Alvarado L."/>
            <person name="Arachchi H.M."/>
            <person name="Berlin A.M."/>
            <person name="Chapman S.B."/>
            <person name="Gainer-Dewar J."/>
            <person name="Goldberg J."/>
            <person name="Griggs A."/>
            <person name="Gujja S."/>
            <person name="Hansen M."/>
            <person name="Howarth C."/>
            <person name="Imamovic A."/>
            <person name="Ireland A."/>
            <person name="Larimer J."/>
            <person name="McCowan C."/>
            <person name="Murphy C."/>
            <person name="Pearson M."/>
            <person name="Poon T.W."/>
            <person name="Priest M."/>
            <person name="Roberts A."/>
            <person name="Saif S."/>
            <person name="Shea T."/>
            <person name="Sisk P."/>
            <person name="Sykes S."/>
            <person name="Wortman J."/>
            <person name="Nusbaum C."/>
            <person name="Birren B."/>
        </authorList>
    </citation>
    <scope>NUCLEOTIDE SEQUENCE [LARGE SCALE GENOMIC DNA]</scope>
    <source>
        <strain evidence="1 2">CBS 114405</strain>
    </source>
</reference>
<dbReference type="VEuPathDB" id="FungiDB:A1O7_05101"/>
<proteinExistence type="predicted"/>
<name>W9VZ59_9EURO</name>
<keyword evidence="2" id="KW-1185">Reference proteome</keyword>
<organism evidence="1 2">
    <name type="scientific">Cladophialophora yegresii CBS 114405</name>
    <dbReference type="NCBI Taxonomy" id="1182544"/>
    <lineage>
        <taxon>Eukaryota</taxon>
        <taxon>Fungi</taxon>
        <taxon>Dikarya</taxon>
        <taxon>Ascomycota</taxon>
        <taxon>Pezizomycotina</taxon>
        <taxon>Eurotiomycetes</taxon>
        <taxon>Chaetothyriomycetidae</taxon>
        <taxon>Chaetothyriales</taxon>
        <taxon>Herpotrichiellaceae</taxon>
        <taxon>Cladophialophora</taxon>
    </lineage>
</organism>
<protein>
    <recommendedName>
        <fullName evidence="3">Fungal N-terminal domain-containing protein</fullName>
    </recommendedName>
</protein>
<dbReference type="Proteomes" id="UP000019473">
    <property type="component" value="Unassembled WGS sequence"/>
</dbReference>
<dbReference type="AlphaFoldDB" id="W9VZ59"/>